<dbReference type="InterPro" id="IPR011055">
    <property type="entry name" value="Dup_hybrid_motif"/>
</dbReference>
<accession>A0A4R4E967</accession>
<dbReference type="SUPFAM" id="SSF51261">
    <property type="entry name" value="Duplicated hybrid motif"/>
    <property type="match status" value="1"/>
</dbReference>
<evidence type="ECO:0000313" key="5">
    <source>
        <dbReference type="EMBL" id="TCZ76374.1"/>
    </source>
</evidence>
<evidence type="ECO:0000256" key="2">
    <source>
        <dbReference type="SAM" id="MobiDB-lite"/>
    </source>
</evidence>
<dbReference type="InterPro" id="IPR050570">
    <property type="entry name" value="Cell_wall_metabolism_enzyme"/>
</dbReference>
<dbReference type="GO" id="GO:0004222">
    <property type="term" value="F:metalloendopeptidase activity"/>
    <property type="evidence" value="ECO:0007669"/>
    <property type="project" value="TreeGrafter"/>
</dbReference>
<dbReference type="CDD" id="cd12797">
    <property type="entry name" value="M23_peptidase"/>
    <property type="match status" value="1"/>
</dbReference>
<evidence type="ECO:0000256" key="1">
    <source>
        <dbReference type="SAM" id="Coils"/>
    </source>
</evidence>
<gene>
    <name evidence="5" type="ORF">E0485_14345</name>
</gene>
<dbReference type="PANTHER" id="PTHR21666:SF270">
    <property type="entry name" value="MUREIN HYDROLASE ACTIVATOR ENVC"/>
    <property type="match status" value="1"/>
</dbReference>
<name>A0A4R4E967_9BACL</name>
<evidence type="ECO:0000313" key="6">
    <source>
        <dbReference type="Proteomes" id="UP000295418"/>
    </source>
</evidence>
<dbReference type="Proteomes" id="UP000295418">
    <property type="component" value="Unassembled WGS sequence"/>
</dbReference>
<keyword evidence="6" id="KW-1185">Reference proteome</keyword>
<dbReference type="OrthoDB" id="9805799at2"/>
<dbReference type="RefSeq" id="WP_132418740.1">
    <property type="nucleotide sequence ID" value="NZ_SKFG01000013.1"/>
</dbReference>
<dbReference type="Pfam" id="PF01551">
    <property type="entry name" value="Peptidase_M23"/>
    <property type="match status" value="1"/>
</dbReference>
<feature type="coiled-coil region" evidence="1">
    <location>
        <begin position="72"/>
        <end position="106"/>
    </location>
</feature>
<keyword evidence="3" id="KW-1133">Transmembrane helix</keyword>
<keyword evidence="3" id="KW-0812">Transmembrane</keyword>
<feature type="transmembrane region" description="Helical" evidence="3">
    <location>
        <begin position="30"/>
        <end position="53"/>
    </location>
</feature>
<feature type="compositionally biased region" description="Polar residues" evidence="2">
    <location>
        <begin position="124"/>
        <end position="144"/>
    </location>
</feature>
<protein>
    <submittedName>
        <fullName evidence="5">M23 family peptidase</fullName>
    </submittedName>
</protein>
<organism evidence="5 6">
    <name type="scientific">Paenibacillus albiflavus</name>
    <dbReference type="NCBI Taxonomy" id="2545760"/>
    <lineage>
        <taxon>Bacteria</taxon>
        <taxon>Bacillati</taxon>
        <taxon>Bacillota</taxon>
        <taxon>Bacilli</taxon>
        <taxon>Bacillales</taxon>
        <taxon>Paenibacillaceae</taxon>
        <taxon>Paenibacillus</taxon>
    </lineage>
</organism>
<dbReference type="PANTHER" id="PTHR21666">
    <property type="entry name" value="PEPTIDASE-RELATED"/>
    <property type="match status" value="1"/>
</dbReference>
<keyword evidence="3" id="KW-0472">Membrane</keyword>
<evidence type="ECO:0000256" key="3">
    <source>
        <dbReference type="SAM" id="Phobius"/>
    </source>
</evidence>
<dbReference type="FunFam" id="2.70.70.10:FF:000006">
    <property type="entry name" value="M23 family peptidase"/>
    <property type="match status" value="1"/>
</dbReference>
<dbReference type="InterPro" id="IPR016047">
    <property type="entry name" value="M23ase_b-sheet_dom"/>
</dbReference>
<keyword evidence="1" id="KW-0175">Coiled coil</keyword>
<proteinExistence type="predicted"/>
<evidence type="ECO:0000259" key="4">
    <source>
        <dbReference type="Pfam" id="PF01551"/>
    </source>
</evidence>
<sequence length="333" mass="37114">MKFIWGKKEFTLMIIRGANRRVIRLKLPQSTFIIIPTIVSLVLIGFLLTVYFMDLNLQETTESLQQVNTEQEQSYSKQIATQNSEMQKLQDQLLEFSDQTDQFKQKLAEIQKLEHVISIMTDNSASNSNNSITPNSENHPQVSQDVGGVEEPVTADEWIALIGNTKTDLSDLISNIEGLLTSLTASEQKLVEAEALREITPTIWPSDSRRKNSGFGIRKDPFTSKASMHTGLDIDGEIGDNVYATAGGKVIETGTHHDYGNYILIEHSKGVQTKYMHLSKILVKKGDKVSKGNLIGLVGSTGRSTGPHLHYEVILNGKRVNPEPYLLSSRKDD</sequence>
<dbReference type="Gene3D" id="2.70.70.10">
    <property type="entry name" value="Glucose Permease (Domain IIA)"/>
    <property type="match status" value="1"/>
</dbReference>
<dbReference type="AlphaFoldDB" id="A0A4R4E967"/>
<comment type="caution">
    <text evidence="5">The sequence shown here is derived from an EMBL/GenBank/DDBJ whole genome shotgun (WGS) entry which is preliminary data.</text>
</comment>
<feature type="domain" description="M23ase beta-sheet core" evidence="4">
    <location>
        <begin position="228"/>
        <end position="322"/>
    </location>
</feature>
<reference evidence="5 6" key="1">
    <citation type="submission" date="2019-03" db="EMBL/GenBank/DDBJ databases">
        <authorList>
            <person name="Kim M.K.M."/>
        </authorList>
    </citation>
    <scope>NUCLEOTIDE SEQUENCE [LARGE SCALE GENOMIC DNA]</scope>
    <source>
        <strain evidence="5 6">18JY21-1</strain>
    </source>
</reference>
<dbReference type="EMBL" id="SKFG01000013">
    <property type="protein sequence ID" value="TCZ76374.1"/>
    <property type="molecule type" value="Genomic_DNA"/>
</dbReference>
<feature type="region of interest" description="Disordered" evidence="2">
    <location>
        <begin position="124"/>
        <end position="145"/>
    </location>
</feature>